<dbReference type="PANTHER" id="PTHR42928:SF5">
    <property type="entry name" value="BLR1237 PROTEIN"/>
    <property type="match status" value="1"/>
</dbReference>
<dbReference type="SUPFAM" id="SSF53850">
    <property type="entry name" value="Periplasmic binding protein-like II"/>
    <property type="match status" value="1"/>
</dbReference>
<dbReference type="EMBL" id="UFQC01000014">
    <property type="protein sequence ID" value="SSW68260.1"/>
    <property type="molecule type" value="Genomic_DNA"/>
</dbReference>
<name>A0A446CK54_9BURK</name>
<comment type="similarity">
    <text evidence="1">Belongs to the UPF0065 (bug) family.</text>
</comment>
<accession>A0A446CK54</accession>
<dbReference type="Pfam" id="PF03401">
    <property type="entry name" value="TctC"/>
    <property type="match status" value="1"/>
</dbReference>
<dbReference type="PROSITE" id="PS51257">
    <property type="entry name" value="PROKAR_LIPOPROTEIN"/>
    <property type="match status" value="1"/>
</dbReference>
<keyword evidence="2" id="KW-0732">Signal</keyword>
<dbReference type="InterPro" id="IPR042100">
    <property type="entry name" value="Bug_dom1"/>
</dbReference>
<protein>
    <recommendedName>
        <fullName evidence="5">Tripartite tricarboxylate transporter family receptor</fullName>
    </recommendedName>
</protein>
<dbReference type="InterPro" id="IPR005064">
    <property type="entry name" value="BUG"/>
</dbReference>
<dbReference type="Gene3D" id="3.40.190.150">
    <property type="entry name" value="Bordetella uptake gene, domain 1"/>
    <property type="match status" value="1"/>
</dbReference>
<proteinExistence type="inferred from homology"/>
<dbReference type="RefSeq" id="WP_165360194.1">
    <property type="nucleotide sequence ID" value="NZ_UFQC01000014.1"/>
</dbReference>
<sequence>MFRKVFAALALGLSCSSMTMATAAAGTWPERPVTLIVPWAAGGSTDTLARILSQDLGRRLHTTVVVENRPGAGGTIGSSYVARSAGDGYTFLLGVSGDQVNAEFLYPKLQYSPEKDLAPVGLIAGEALVFAARKDFPADDVQQFIDSAKKGTVSFGTSGVGSTGHLAGELLNRKISGSLQAVPYKGGAPAVTDTMAGHLDVVIVSPIAVVQQIKTGQLKGIATTSSARLPVLSSVPTFKESGIDLEVHTWYMLMAPAKTPADVIAQMNTALNEALADKEVESKIAELGAAAKGSSPAELAELLAQERKRWGGLINEAGLKGQN</sequence>
<dbReference type="AlphaFoldDB" id="A0A446CK54"/>
<dbReference type="PANTHER" id="PTHR42928">
    <property type="entry name" value="TRICARBOXYLATE-BINDING PROTEIN"/>
    <property type="match status" value="1"/>
</dbReference>
<evidence type="ECO:0000256" key="2">
    <source>
        <dbReference type="SAM" id="SignalP"/>
    </source>
</evidence>
<gene>
    <name evidence="3" type="ORF">AVE30378_02996</name>
</gene>
<organism evidence="3 4">
    <name type="scientific">Achromobacter veterisilvae</name>
    <dbReference type="NCBI Taxonomy" id="2069367"/>
    <lineage>
        <taxon>Bacteria</taxon>
        <taxon>Pseudomonadati</taxon>
        <taxon>Pseudomonadota</taxon>
        <taxon>Betaproteobacteria</taxon>
        <taxon>Burkholderiales</taxon>
        <taxon>Alcaligenaceae</taxon>
        <taxon>Achromobacter</taxon>
    </lineage>
</organism>
<reference evidence="3 4" key="1">
    <citation type="submission" date="2018-07" db="EMBL/GenBank/DDBJ databases">
        <authorList>
            <person name="Peeters C."/>
        </authorList>
    </citation>
    <scope>NUCLEOTIDE SEQUENCE [LARGE SCALE GENOMIC DNA]</scope>
    <source>
        <strain evidence="3 4">LMG 30378</strain>
    </source>
</reference>
<dbReference type="CDD" id="cd07012">
    <property type="entry name" value="PBP2_Bug_TTT"/>
    <property type="match status" value="1"/>
</dbReference>
<evidence type="ECO:0008006" key="5">
    <source>
        <dbReference type="Google" id="ProtNLM"/>
    </source>
</evidence>
<dbReference type="PIRSF" id="PIRSF017082">
    <property type="entry name" value="YflP"/>
    <property type="match status" value="1"/>
</dbReference>
<evidence type="ECO:0000313" key="4">
    <source>
        <dbReference type="Proteomes" id="UP000289465"/>
    </source>
</evidence>
<feature type="chain" id="PRO_5019031665" description="Tripartite tricarboxylate transporter family receptor" evidence="2">
    <location>
        <begin position="24"/>
        <end position="323"/>
    </location>
</feature>
<feature type="signal peptide" evidence="2">
    <location>
        <begin position="1"/>
        <end position="23"/>
    </location>
</feature>
<evidence type="ECO:0000256" key="1">
    <source>
        <dbReference type="ARBA" id="ARBA00006987"/>
    </source>
</evidence>
<evidence type="ECO:0000313" key="3">
    <source>
        <dbReference type="EMBL" id="SSW68260.1"/>
    </source>
</evidence>
<dbReference type="Proteomes" id="UP000289465">
    <property type="component" value="Unassembled WGS sequence"/>
</dbReference>
<dbReference type="Gene3D" id="3.40.190.10">
    <property type="entry name" value="Periplasmic binding protein-like II"/>
    <property type="match status" value="1"/>
</dbReference>